<dbReference type="GO" id="GO:0008641">
    <property type="term" value="F:ubiquitin-like modifier activating enzyme activity"/>
    <property type="evidence" value="ECO:0007669"/>
    <property type="project" value="InterPro"/>
</dbReference>
<feature type="domain" description="THIF-type NAD/FAD binding fold" evidence="2">
    <location>
        <begin position="11"/>
        <end position="257"/>
    </location>
</feature>
<feature type="region of interest" description="Disordered" evidence="1">
    <location>
        <begin position="1"/>
        <end position="23"/>
    </location>
</feature>
<gene>
    <name evidence="3" type="primary">moeB</name>
    <name evidence="3" type="ordered locus">PSMK_11100</name>
</gene>
<keyword evidence="4" id="KW-1185">Reference proteome</keyword>
<evidence type="ECO:0000256" key="1">
    <source>
        <dbReference type="SAM" id="MobiDB-lite"/>
    </source>
</evidence>
<dbReference type="EMBL" id="AP012338">
    <property type="protein sequence ID" value="BAM03269.1"/>
    <property type="molecule type" value="Genomic_DNA"/>
</dbReference>
<reference evidence="3 4" key="1">
    <citation type="submission" date="2012-02" db="EMBL/GenBank/DDBJ databases">
        <title>Complete genome sequence of Phycisphaera mikurensis NBRC 102666.</title>
        <authorList>
            <person name="Ankai A."/>
            <person name="Hosoyama A."/>
            <person name="Terui Y."/>
            <person name="Sekine M."/>
            <person name="Fukai R."/>
            <person name="Kato Y."/>
            <person name="Nakamura S."/>
            <person name="Yamada-Narita S."/>
            <person name="Kawakoshi A."/>
            <person name="Fukunaga Y."/>
            <person name="Yamazaki S."/>
            <person name="Fujita N."/>
        </authorList>
    </citation>
    <scope>NUCLEOTIDE SEQUENCE [LARGE SCALE GENOMIC DNA]</scope>
    <source>
        <strain evidence="4">NBRC 102666 / KCTC 22515 / FYK2301M01</strain>
    </source>
</reference>
<sequence>MPATPPSRPRHARQARLPGVGDAGQGRLAGSSVLIAGVGALGGVLAETLCRAGVGRLVLVDRDVVEESNLQRQILFTEADARDGRPKALAAAERLRAIDPLVAVEAHAVDLTSANAEALCGVRGGGRRVGCIADGLDHFATRFLLDDVSVKHAIPYAYGGAVGTAGTAFCLLPRTATRQTPWEIAGIATPTLRELVPEPPAAGAVPTCDTAGVLGPLIHHVAGYQAAEVLKVLLGDWPAVNPKLWHVDLWGNRSGHLDVAALVPEHPRTAFDFLENAPRSAAAVLCGRGAVQVSPAPGTPAPVLPAVAASLPAGTEILRTNEHLLRFVTPAGGPEEFTLFADGRCLVRGTGDPARARVLVARLLGG</sequence>
<dbReference type="Gene3D" id="3.40.50.720">
    <property type="entry name" value="NAD(P)-binding Rossmann-like Domain"/>
    <property type="match status" value="1"/>
</dbReference>
<dbReference type="PANTHER" id="PTHR10953:SF102">
    <property type="entry name" value="ADENYLYLTRANSFERASE AND SULFURTRANSFERASE MOCS3"/>
    <property type="match status" value="1"/>
</dbReference>
<dbReference type="Pfam" id="PF00899">
    <property type="entry name" value="ThiF"/>
    <property type="match status" value="1"/>
</dbReference>
<dbReference type="Proteomes" id="UP000007881">
    <property type="component" value="Chromosome"/>
</dbReference>
<dbReference type="GO" id="GO:0005829">
    <property type="term" value="C:cytosol"/>
    <property type="evidence" value="ECO:0007669"/>
    <property type="project" value="TreeGrafter"/>
</dbReference>
<dbReference type="GO" id="GO:0008146">
    <property type="term" value="F:sulfotransferase activity"/>
    <property type="evidence" value="ECO:0007669"/>
    <property type="project" value="TreeGrafter"/>
</dbReference>
<dbReference type="RefSeq" id="WP_014436488.1">
    <property type="nucleotide sequence ID" value="NC_017080.1"/>
</dbReference>
<dbReference type="SUPFAM" id="SSF69572">
    <property type="entry name" value="Activating enzymes of the ubiquitin-like proteins"/>
    <property type="match status" value="1"/>
</dbReference>
<organism evidence="3 4">
    <name type="scientific">Phycisphaera mikurensis (strain NBRC 102666 / KCTC 22515 / FYK2301M01)</name>
    <dbReference type="NCBI Taxonomy" id="1142394"/>
    <lineage>
        <taxon>Bacteria</taxon>
        <taxon>Pseudomonadati</taxon>
        <taxon>Planctomycetota</taxon>
        <taxon>Phycisphaerae</taxon>
        <taxon>Phycisphaerales</taxon>
        <taxon>Phycisphaeraceae</taxon>
        <taxon>Phycisphaera</taxon>
    </lineage>
</organism>
<dbReference type="InterPro" id="IPR045886">
    <property type="entry name" value="ThiF/MoeB/HesA"/>
</dbReference>
<evidence type="ECO:0000313" key="3">
    <source>
        <dbReference type="EMBL" id="BAM03269.1"/>
    </source>
</evidence>
<accession>I0IDD1</accession>
<dbReference type="CDD" id="cd00757">
    <property type="entry name" value="ThiF_MoeB_HesA_family"/>
    <property type="match status" value="1"/>
</dbReference>
<dbReference type="STRING" id="1142394.PSMK_11100"/>
<dbReference type="GO" id="GO:0016779">
    <property type="term" value="F:nucleotidyltransferase activity"/>
    <property type="evidence" value="ECO:0007669"/>
    <property type="project" value="TreeGrafter"/>
</dbReference>
<protein>
    <submittedName>
        <fullName evidence="3">Putative molybdopterin biosynthesis protein MoeB</fullName>
    </submittedName>
</protein>
<proteinExistence type="predicted"/>
<dbReference type="InterPro" id="IPR000594">
    <property type="entry name" value="ThiF_NAD_FAD-bd"/>
</dbReference>
<dbReference type="AlphaFoldDB" id="I0IDD1"/>
<dbReference type="GO" id="GO:0004792">
    <property type="term" value="F:thiosulfate-cyanide sulfurtransferase activity"/>
    <property type="evidence" value="ECO:0007669"/>
    <property type="project" value="TreeGrafter"/>
</dbReference>
<dbReference type="eggNOG" id="COG0476">
    <property type="taxonomic scope" value="Bacteria"/>
</dbReference>
<evidence type="ECO:0000259" key="2">
    <source>
        <dbReference type="Pfam" id="PF00899"/>
    </source>
</evidence>
<name>I0IDD1_PHYMF</name>
<dbReference type="InterPro" id="IPR035985">
    <property type="entry name" value="Ubiquitin-activating_enz"/>
</dbReference>
<dbReference type="KEGG" id="phm:PSMK_11100"/>
<dbReference type="HOGENOM" id="CLU_013325_10_1_0"/>
<evidence type="ECO:0000313" key="4">
    <source>
        <dbReference type="Proteomes" id="UP000007881"/>
    </source>
</evidence>
<dbReference type="PANTHER" id="PTHR10953">
    <property type="entry name" value="UBIQUITIN-ACTIVATING ENZYME E1"/>
    <property type="match status" value="1"/>
</dbReference>